<comment type="caution">
    <text evidence="3">The sequence shown here is derived from an EMBL/GenBank/DDBJ whole genome shotgun (WGS) entry which is preliminary data.</text>
</comment>
<name>A0ABP6QEF8_9ACTN</name>
<dbReference type="EMBL" id="BAAAUV010000008">
    <property type="protein sequence ID" value="GAA3216194.1"/>
    <property type="molecule type" value="Genomic_DNA"/>
</dbReference>
<sequence>MSAINTRWPLPRVPRVRPAIPLPWFPPATAAGAVLVRHPRLLSALLPLYLASYPALSLKPRERELVILRASWNAGGYYEWGHHANVQRALGRDWAWMRRIARGPEALGWEPRQVALLRAVDELYSCQRIGDDTWSRLYFLSPRQRAELCLVTGFYDAGAQLYGSLGVPYDGWSRTPLTLPSPPSWAAAPPEPRGPREAPAPIPAGTPERPSVPWLPVAPRARKLLAGHPHLPSALRFLAHRVGGHLTLTGERMDLVVLRTLDLCGRDSSWAQEEWRLRALAAEPGLAARARTGTAADGREAALIQAVDELHTGRYVTDATWTELSGFLSSRQLIELLTAVGAFRMLAMTATTLDGRV</sequence>
<evidence type="ECO:0000313" key="4">
    <source>
        <dbReference type="Proteomes" id="UP001501237"/>
    </source>
</evidence>
<accession>A0ABP6QEF8</accession>
<dbReference type="Gene3D" id="1.20.1290.10">
    <property type="entry name" value="AhpD-like"/>
    <property type="match status" value="2"/>
</dbReference>
<evidence type="ECO:0000313" key="3">
    <source>
        <dbReference type="EMBL" id="GAA3216194.1"/>
    </source>
</evidence>
<evidence type="ECO:0000259" key="2">
    <source>
        <dbReference type="Pfam" id="PF02627"/>
    </source>
</evidence>
<organism evidence="3 4">
    <name type="scientific">Actinocorallia longicatena</name>
    <dbReference type="NCBI Taxonomy" id="111803"/>
    <lineage>
        <taxon>Bacteria</taxon>
        <taxon>Bacillati</taxon>
        <taxon>Actinomycetota</taxon>
        <taxon>Actinomycetes</taxon>
        <taxon>Streptosporangiales</taxon>
        <taxon>Thermomonosporaceae</taxon>
        <taxon>Actinocorallia</taxon>
    </lineage>
</organism>
<feature type="region of interest" description="Disordered" evidence="1">
    <location>
        <begin position="180"/>
        <end position="213"/>
    </location>
</feature>
<proteinExistence type="predicted"/>
<reference evidence="4" key="1">
    <citation type="journal article" date="2019" name="Int. J. Syst. Evol. Microbiol.">
        <title>The Global Catalogue of Microorganisms (GCM) 10K type strain sequencing project: providing services to taxonomists for standard genome sequencing and annotation.</title>
        <authorList>
            <consortium name="The Broad Institute Genomics Platform"/>
            <consortium name="The Broad Institute Genome Sequencing Center for Infectious Disease"/>
            <person name="Wu L."/>
            <person name="Ma J."/>
        </authorList>
    </citation>
    <scope>NUCLEOTIDE SEQUENCE [LARGE SCALE GENOMIC DNA]</scope>
    <source>
        <strain evidence="4">JCM 9377</strain>
    </source>
</reference>
<evidence type="ECO:0000256" key="1">
    <source>
        <dbReference type="SAM" id="MobiDB-lite"/>
    </source>
</evidence>
<gene>
    <name evidence="3" type="ORF">GCM10010468_38090</name>
</gene>
<dbReference type="SUPFAM" id="SSF69118">
    <property type="entry name" value="AhpD-like"/>
    <property type="match status" value="2"/>
</dbReference>
<dbReference type="PANTHER" id="PTHR34846">
    <property type="entry name" value="4-CARBOXYMUCONOLACTONE DECARBOXYLASE FAMILY PROTEIN (AFU_ORTHOLOGUE AFUA_6G11590)"/>
    <property type="match status" value="1"/>
</dbReference>
<dbReference type="InterPro" id="IPR029032">
    <property type="entry name" value="AhpD-like"/>
</dbReference>
<keyword evidence="4" id="KW-1185">Reference proteome</keyword>
<dbReference type="Pfam" id="PF02627">
    <property type="entry name" value="CMD"/>
    <property type="match status" value="1"/>
</dbReference>
<dbReference type="Proteomes" id="UP001501237">
    <property type="component" value="Unassembled WGS sequence"/>
</dbReference>
<protein>
    <recommendedName>
        <fullName evidence="2">Carboxymuconolactone decarboxylase-like domain-containing protein</fullName>
    </recommendedName>
</protein>
<feature type="domain" description="Carboxymuconolactone decarboxylase-like" evidence="2">
    <location>
        <begin position="57"/>
        <end position="122"/>
    </location>
</feature>
<dbReference type="InterPro" id="IPR003779">
    <property type="entry name" value="CMD-like"/>
</dbReference>
<dbReference type="RefSeq" id="WP_344829854.1">
    <property type="nucleotide sequence ID" value="NZ_BAAAUV010000008.1"/>
</dbReference>
<dbReference type="PANTHER" id="PTHR34846:SF5">
    <property type="entry name" value="CARBOXYMUCONOLACTONE DECARBOXYLASE-LIKE DOMAIN-CONTAINING PROTEIN"/>
    <property type="match status" value="1"/>
</dbReference>